<dbReference type="OMA" id="KRICKIH"/>
<name>A0A7I4YF95_HAECO</name>
<feature type="region of interest" description="Disordered" evidence="1">
    <location>
        <begin position="322"/>
        <end position="370"/>
    </location>
</feature>
<evidence type="ECO:0000256" key="1">
    <source>
        <dbReference type="SAM" id="MobiDB-lite"/>
    </source>
</evidence>
<organism evidence="2 3">
    <name type="scientific">Haemonchus contortus</name>
    <name type="common">Barber pole worm</name>
    <dbReference type="NCBI Taxonomy" id="6289"/>
    <lineage>
        <taxon>Eukaryota</taxon>
        <taxon>Metazoa</taxon>
        <taxon>Ecdysozoa</taxon>
        <taxon>Nematoda</taxon>
        <taxon>Chromadorea</taxon>
        <taxon>Rhabditida</taxon>
        <taxon>Rhabditina</taxon>
        <taxon>Rhabditomorpha</taxon>
        <taxon>Strongyloidea</taxon>
        <taxon>Trichostrongylidae</taxon>
        <taxon>Haemonchus</taxon>
    </lineage>
</organism>
<dbReference type="OrthoDB" id="5876289at2759"/>
<sequence>LENRAHEELRAFQIVLYWQQRLFHFTVNFFYDFMGRTKICRFCGIHREEGVFRRSRSKKNLLIMLCAMLEKNEVALPYARKMYNDCKDVRKRICKIHFEEAATHFADIVADIFHDALQTILSEPADTRMNAVVARLEPHRRAIDASCKITAAHLLSFYRDFTKRLKNAEILKKKDQLQSDAENMSAADIEKCREFMNTESSSLVDVGSKALQKLFGDPNREEENAEDSAKPPIQLASPSDSTASLENSSPQIDNPSASTVASTNSPIQLASPSYSTMSFANPSPQIGNPSYSAEDSASPPIQLAIPSYSTVSFENQSPQIGYSSASTMDSTSPPIQLASQSYSTVSFENPSQQIDYPSTSTSSPFQFADQAGSSLDSQDVCALNGTDPKLLDRFFRIKGRQLLKLFAFCPSCGSRIADSERCVSLTATGTTPIVHYICTACSPYEKCFEGQEKEIHHPQEIIPEDYDQTAMSSIAANGYSWSRNEEMANGPGSFPSIRMEENGQALLAFDEGFKSEPISTSVRMDRDYVLDCNVINNDEKFLEIGV</sequence>
<dbReference type="Proteomes" id="UP000025227">
    <property type="component" value="Unplaced"/>
</dbReference>
<dbReference type="WBParaSite" id="HCON_00092990-00001">
    <property type="protein sequence ID" value="HCON_00092990-00001"/>
    <property type="gene ID" value="HCON_00092990"/>
</dbReference>
<proteinExistence type="predicted"/>
<dbReference type="AlphaFoldDB" id="A0A7I4YF95"/>
<keyword evidence="2" id="KW-1185">Reference proteome</keyword>
<feature type="compositionally biased region" description="Polar residues" evidence="1">
    <location>
        <begin position="236"/>
        <end position="295"/>
    </location>
</feature>
<accession>A0A7I4YF95</accession>
<protein>
    <submittedName>
        <fullName evidence="3">Regulator of Vps4 activity in the MVB pathway protein</fullName>
    </submittedName>
</protein>
<evidence type="ECO:0000313" key="3">
    <source>
        <dbReference type="WBParaSite" id="HCON_00092990-00001"/>
    </source>
</evidence>
<feature type="region of interest" description="Disordered" evidence="1">
    <location>
        <begin position="217"/>
        <end position="298"/>
    </location>
</feature>
<reference evidence="3" key="1">
    <citation type="submission" date="2020-12" db="UniProtKB">
        <authorList>
            <consortium name="WormBaseParasite"/>
        </authorList>
    </citation>
    <scope>IDENTIFICATION</scope>
    <source>
        <strain evidence="3">MHco3</strain>
    </source>
</reference>
<evidence type="ECO:0000313" key="2">
    <source>
        <dbReference type="Proteomes" id="UP000025227"/>
    </source>
</evidence>